<name>A0A9P4PYN7_9PEZI</name>
<protein>
    <submittedName>
        <fullName evidence="2">Uncharacterized protein</fullName>
    </submittedName>
</protein>
<keyword evidence="1" id="KW-0472">Membrane</keyword>
<evidence type="ECO:0000313" key="3">
    <source>
        <dbReference type="Proteomes" id="UP000799441"/>
    </source>
</evidence>
<comment type="caution">
    <text evidence="2">The sequence shown here is derived from an EMBL/GenBank/DDBJ whole genome shotgun (WGS) entry which is preliminary data.</text>
</comment>
<evidence type="ECO:0000313" key="2">
    <source>
        <dbReference type="EMBL" id="KAF2717393.1"/>
    </source>
</evidence>
<gene>
    <name evidence="2" type="ORF">K431DRAFT_158771</name>
</gene>
<reference evidence="2" key="1">
    <citation type="journal article" date="2020" name="Stud. Mycol.">
        <title>101 Dothideomycetes genomes: a test case for predicting lifestyles and emergence of pathogens.</title>
        <authorList>
            <person name="Haridas S."/>
            <person name="Albert R."/>
            <person name="Binder M."/>
            <person name="Bloem J."/>
            <person name="Labutti K."/>
            <person name="Salamov A."/>
            <person name="Andreopoulos B."/>
            <person name="Baker S."/>
            <person name="Barry K."/>
            <person name="Bills G."/>
            <person name="Bluhm B."/>
            <person name="Cannon C."/>
            <person name="Castanera R."/>
            <person name="Culley D."/>
            <person name="Daum C."/>
            <person name="Ezra D."/>
            <person name="Gonzalez J."/>
            <person name="Henrissat B."/>
            <person name="Kuo A."/>
            <person name="Liang C."/>
            <person name="Lipzen A."/>
            <person name="Lutzoni F."/>
            <person name="Magnuson J."/>
            <person name="Mondo S."/>
            <person name="Nolan M."/>
            <person name="Ohm R."/>
            <person name="Pangilinan J."/>
            <person name="Park H.-J."/>
            <person name="Ramirez L."/>
            <person name="Alfaro M."/>
            <person name="Sun H."/>
            <person name="Tritt A."/>
            <person name="Yoshinaga Y."/>
            <person name="Zwiers L.-H."/>
            <person name="Turgeon B."/>
            <person name="Goodwin S."/>
            <person name="Spatafora J."/>
            <person name="Crous P."/>
            <person name="Grigoriev I."/>
        </authorList>
    </citation>
    <scope>NUCLEOTIDE SEQUENCE</scope>
    <source>
        <strain evidence="2">CBS 116435</strain>
    </source>
</reference>
<sequence length="70" mass="8043">MCEEIWKRCLVTHHAKELTATCISVDNLVVISSCFWPLACILSLVVYFMEGLGKRREQGRQLRCVEGRDT</sequence>
<keyword evidence="1" id="KW-1133">Transmembrane helix</keyword>
<evidence type="ECO:0000256" key="1">
    <source>
        <dbReference type="SAM" id="Phobius"/>
    </source>
</evidence>
<dbReference type="EMBL" id="MU003845">
    <property type="protein sequence ID" value="KAF2717393.1"/>
    <property type="molecule type" value="Genomic_DNA"/>
</dbReference>
<accession>A0A9P4PYN7</accession>
<dbReference type="Proteomes" id="UP000799441">
    <property type="component" value="Unassembled WGS sequence"/>
</dbReference>
<proteinExistence type="predicted"/>
<keyword evidence="3" id="KW-1185">Reference proteome</keyword>
<feature type="transmembrane region" description="Helical" evidence="1">
    <location>
        <begin position="28"/>
        <end position="49"/>
    </location>
</feature>
<keyword evidence="1" id="KW-0812">Transmembrane</keyword>
<organism evidence="2 3">
    <name type="scientific">Polychaeton citri CBS 116435</name>
    <dbReference type="NCBI Taxonomy" id="1314669"/>
    <lineage>
        <taxon>Eukaryota</taxon>
        <taxon>Fungi</taxon>
        <taxon>Dikarya</taxon>
        <taxon>Ascomycota</taxon>
        <taxon>Pezizomycotina</taxon>
        <taxon>Dothideomycetes</taxon>
        <taxon>Dothideomycetidae</taxon>
        <taxon>Capnodiales</taxon>
        <taxon>Capnodiaceae</taxon>
        <taxon>Polychaeton</taxon>
    </lineage>
</organism>
<dbReference type="AlphaFoldDB" id="A0A9P4PYN7"/>